<dbReference type="RefSeq" id="WP_173091761.1">
    <property type="nucleotide sequence ID" value="NZ_CP053892.1"/>
</dbReference>
<sequence>MATTEQSGDAPAFGYGRWRQPLRTPRDRDAEMIRAVLRRAGRPEFRRPGDGFYVDGGNDGKPFLVACASRARRRALSPAAEIAAYTTALRAAGMHVEPQSGPDASPLVLQVRLP</sequence>
<dbReference type="EMBL" id="CP053892">
    <property type="protein sequence ID" value="QKG18495.1"/>
    <property type="molecule type" value="Genomic_DNA"/>
</dbReference>
<evidence type="ECO:0000313" key="3">
    <source>
        <dbReference type="Proteomes" id="UP000501240"/>
    </source>
</evidence>
<accession>A0A7D3VN99</accession>
<name>A0A7D3VN99_ACTVE</name>
<protein>
    <submittedName>
        <fullName evidence="2">Uncharacterized protein</fullName>
    </submittedName>
</protein>
<organism evidence="2 3">
    <name type="scientific">Actinomadura verrucosospora</name>
    <dbReference type="NCBI Taxonomy" id="46165"/>
    <lineage>
        <taxon>Bacteria</taxon>
        <taxon>Bacillati</taxon>
        <taxon>Actinomycetota</taxon>
        <taxon>Actinomycetes</taxon>
        <taxon>Streptosporangiales</taxon>
        <taxon>Thermomonosporaceae</taxon>
        <taxon>Actinomadura</taxon>
    </lineage>
</organism>
<proteinExistence type="predicted"/>
<evidence type="ECO:0000256" key="1">
    <source>
        <dbReference type="SAM" id="MobiDB-lite"/>
    </source>
</evidence>
<reference evidence="2 3" key="1">
    <citation type="submission" date="2020-05" db="EMBL/GenBank/DDBJ databases">
        <title>Actinomadura verrucosospora NRRL-B18236 (PFL_A860) Genome sequencing and assembly.</title>
        <authorList>
            <person name="Samborskyy M."/>
        </authorList>
    </citation>
    <scope>NUCLEOTIDE SEQUENCE [LARGE SCALE GENOMIC DNA]</scope>
    <source>
        <strain evidence="2 3">NRRL:B18236</strain>
    </source>
</reference>
<keyword evidence="3" id="KW-1185">Reference proteome</keyword>
<feature type="region of interest" description="Disordered" evidence="1">
    <location>
        <begin position="1"/>
        <end position="21"/>
    </location>
</feature>
<gene>
    <name evidence="2" type="ORF">ACTIVE_0129</name>
</gene>
<dbReference type="AlphaFoldDB" id="A0A7D3VN99"/>
<dbReference type="Proteomes" id="UP000501240">
    <property type="component" value="Chromosome"/>
</dbReference>
<evidence type="ECO:0000313" key="2">
    <source>
        <dbReference type="EMBL" id="QKG18495.1"/>
    </source>
</evidence>